<dbReference type="OrthoDB" id="9801430at2"/>
<dbReference type="EMBL" id="PGEZ01000002">
    <property type="protein sequence ID" value="PJJ54263.1"/>
    <property type="molecule type" value="Genomic_DNA"/>
</dbReference>
<keyword evidence="4 9" id="KW-0378">Hydrolase</keyword>
<feature type="binding site" evidence="9">
    <location>
        <position position="188"/>
    </location>
    <ligand>
        <name>Zn(2+)</name>
        <dbReference type="ChEBI" id="CHEBI:29105"/>
        <note>catalytic</note>
    </ligand>
</feature>
<comment type="similarity">
    <text evidence="9">Belongs to the peptidase M15D family.</text>
</comment>
<proteinExistence type="inferred from homology"/>
<dbReference type="InterPro" id="IPR009045">
    <property type="entry name" value="Zn_M74/Hedgehog-like"/>
</dbReference>
<organism evidence="10 11">
    <name type="scientific">Mumia flava</name>
    <dbReference type="NCBI Taxonomy" id="1348852"/>
    <lineage>
        <taxon>Bacteria</taxon>
        <taxon>Bacillati</taxon>
        <taxon>Actinomycetota</taxon>
        <taxon>Actinomycetes</taxon>
        <taxon>Propionibacteriales</taxon>
        <taxon>Nocardioidaceae</taxon>
        <taxon>Mumia</taxon>
    </lineage>
</organism>
<evidence type="ECO:0000256" key="2">
    <source>
        <dbReference type="ARBA" id="ARBA00022670"/>
    </source>
</evidence>
<evidence type="ECO:0000256" key="6">
    <source>
        <dbReference type="ARBA" id="ARBA00022997"/>
    </source>
</evidence>
<dbReference type="SUPFAM" id="SSF55166">
    <property type="entry name" value="Hedgehog/DD-peptidase"/>
    <property type="match status" value="1"/>
</dbReference>
<evidence type="ECO:0000256" key="7">
    <source>
        <dbReference type="ARBA" id="ARBA00023049"/>
    </source>
</evidence>
<dbReference type="RefSeq" id="WP_039348000.1">
    <property type="nucleotide sequence ID" value="NZ_PGEZ01000002.1"/>
</dbReference>
<evidence type="ECO:0000256" key="5">
    <source>
        <dbReference type="ARBA" id="ARBA00022833"/>
    </source>
</evidence>
<gene>
    <name evidence="10" type="ORF">CLV56_3771</name>
</gene>
<comment type="caution">
    <text evidence="10">The sequence shown here is derived from an EMBL/GenBank/DDBJ whole genome shotgun (WGS) entry which is preliminary data.</text>
</comment>
<protein>
    <recommendedName>
        <fullName evidence="9">D-alanyl-D-alanine dipeptidase</fullName>
        <shortName evidence="9">D-Ala-D-Ala dipeptidase</shortName>
        <ecNumber evidence="9">3.4.13.22</ecNumber>
    </recommendedName>
</protein>
<keyword evidence="3 9" id="KW-0479">Metal-binding</keyword>
<dbReference type="GO" id="GO:0071555">
    <property type="term" value="P:cell wall organization"/>
    <property type="evidence" value="ECO:0007669"/>
    <property type="project" value="UniProtKB-KW"/>
</dbReference>
<keyword evidence="5 9" id="KW-0862">Zinc</keyword>
<feature type="binding site" evidence="9">
    <location>
        <position position="125"/>
    </location>
    <ligand>
        <name>Zn(2+)</name>
        <dbReference type="ChEBI" id="CHEBI:29105"/>
        <note>catalytic</note>
    </ligand>
</feature>
<evidence type="ECO:0000313" key="10">
    <source>
        <dbReference type="EMBL" id="PJJ54263.1"/>
    </source>
</evidence>
<dbReference type="HAMAP" id="MF_01924">
    <property type="entry name" value="A_A_dipeptidase"/>
    <property type="match status" value="1"/>
</dbReference>
<comment type="cofactor">
    <cofactor evidence="9">
        <name>Zn(2+)</name>
        <dbReference type="ChEBI" id="CHEBI:29105"/>
    </cofactor>
    <text evidence="9">Binds 1 zinc ion per subunit.</text>
</comment>
<evidence type="ECO:0000256" key="9">
    <source>
        <dbReference type="HAMAP-Rule" id="MF_01924"/>
    </source>
</evidence>
<dbReference type="PANTHER" id="PTHR43126:SF2">
    <property type="entry name" value="D-ALANYL-D-ALANINE DIPEPTIDASE"/>
    <property type="match status" value="1"/>
</dbReference>
<keyword evidence="8" id="KW-0961">Cell wall biogenesis/degradation</keyword>
<name>A0A0B2BLM7_9ACTN</name>
<keyword evidence="7 9" id="KW-0482">Metalloprotease</keyword>
<dbReference type="GO" id="GO:0008270">
    <property type="term" value="F:zinc ion binding"/>
    <property type="evidence" value="ECO:0007669"/>
    <property type="project" value="UniProtKB-UniRule"/>
</dbReference>
<dbReference type="AlphaFoldDB" id="A0A0B2BLM7"/>
<keyword evidence="2 9" id="KW-0645">Protease</keyword>
<dbReference type="Proteomes" id="UP000230842">
    <property type="component" value="Unassembled WGS sequence"/>
</dbReference>
<feature type="binding site" evidence="9">
    <location>
        <position position="118"/>
    </location>
    <ligand>
        <name>Zn(2+)</name>
        <dbReference type="ChEBI" id="CHEBI:29105"/>
        <note>catalytic</note>
    </ligand>
</feature>
<evidence type="ECO:0000256" key="1">
    <source>
        <dbReference type="ARBA" id="ARBA00001362"/>
    </source>
</evidence>
<reference evidence="10 11" key="1">
    <citation type="submission" date="2017-11" db="EMBL/GenBank/DDBJ databases">
        <title>Genomic Encyclopedia of Archaeal and Bacterial Type Strains, Phase II (KMG-II): From Individual Species to Whole Genera.</title>
        <authorList>
            <person name="Goeker M."/>
        </authorList>
    </citation>
    <scope>NUCLEOTIDE SEQUENCE [LARGE SCALE GENOMIC DNA]</scope>
    <source>
        <strain evidence="10 11">DSM 27763</strain>
    </source>
</reference>
<evidence type="ECO:0000256" key="4">
    <source>
        <dbReference type="ARBA" id="ARBA00022801"/>
    </source>
</evidence>
<evidence type="ECO:0000256" key="8">
    <source>
        <dbReference type="ARBA" id="ARBA00023316"/>
    </source>
</evidence>
<dbReference type="GO" id="GO:0006508">
    <property type="term" value="P:proteolysis"/>
    <property type="evidence" value="ECO:0007669"/>
    <property type="project" value="UniProtKB-KW"/>
</dbReference>
<dbReference type="Pfam" id="PF01427">
    <property type="entry name" value="Peptidase_M15"/>
    <property type="match status" value="1"/>
</dbReference>
<dbReference type="EC" id="3.4.13.22" evidence="9"/>
<keyword evidence="11" id="KW-1185">Reference proteome</keyword>
<feature type="active site" description="Proton donor/acceptor" evidence="9">
    <location>
        <position position="185"/>
    </location>
</feature>
<keyword evidence="6 9" id="KW-0224">Dipeptidase</keyword>
<evidence type="ECO:0000256" key="3">
    <source>
        <dbReference type="ARBA" id="ARBA00022723"/>
    </source>
</evidence>
<dbReference type="InterPro" id="IPR000755">
    <property type="entry name" value="A_A_dipeptidase"/>
</dbReference>
<accession>A0A0B2BLM7</accession>
<sequence>MLLLSDPRVAAVPVEDSGEPLVDLRAVPGLSIDHRKADPRGDWVRLREGVADRVREAQTLLPRGMRLLIVEGYRPAALQSRYFDDHRSTVQRDQPTWSARQVAVEASKHVSPVEVAPHPCGAAVDLTLCVDGAELDLGTPLNATPQQSAGACFTGAPNVSAPARERRRVMAEALEAVGLVNYPPEWWHWSYGDRYWAAATGASHALYGPL</sequence>
<evidence type="ECO:0000313" key="11">
    <source>
        <dbReference type="Proteomes" id="UP000230842"/>
    </source>
</evidence>
<dbReference type="PANTHER" id="PTHR43126">
    <property type="entry name" value="D-ALANYL-D-ALANINE DIPEPTIDASE"/>
    <property type="match status" value="1"/>
</dbReference>
<comment type="function">
    <text evidence="9">Catalyzes hydrolysis of the D-alanyl-D-alanine dipeptide.</text>
</comment>
<dbReference type="GO" id="GO:0008237">
    <property type="term" value="F:metallopeptidase activity"/>
    <property type="evidence" value="ECO:0007669"/>
    <property type="project" value="UniProtKB-KW"/>
</dbReference>
<dbReference type="GO" id="GO:0160237">
    <property type="term" value="F:D-Ala-D-Ala dipeptidase activity"/>
    <property type="evidence" value="ECO:0007669"/>
    <property type="project" value="UniProtKB-EC"/>
</dbReference>
<comment type="catalytic activity">
    <reaction evidence="1 9">
        <text>D-alanyl-D-alanine + H2O = 2 D-alanine</text>
        <dbReference type="Rhea" id="RHEA:20661"/>
        <dbReference type="ChEBI" id="CHEBI:15377"/>
        <dbReference type="ChEBI" id="CHEBI:57416"/>
        <dbReference type="ChEBI" id="CHEBI:57822"/>
        <dbReference type="EC" id="3.4.13.22"/>
    </reaction>
</comment>
<feature type="site" description="Transition state stabilizer" evidence="9">
    <location>
        <position position="74"/>
    </location>
</feature>
<dbReference type="Gene3D" id="3.30.1380.10">
    <property type="match status" value="1"/>
</dbReference>